<dbReference type="InterPro" id="IPR013517">
    <property type="entry name" value="FG-GAP"/>
</dbReference>
<dbReference type="Pfam" id="PF13517">
    <property type="entry name" value="FG-GAP_3"/>
    <property type="match status" value="5"/>
</dbReference>
<gene>
    <name evidence="3" type="ORF">CLV84_0688</name>
</gene>
<dbReference type="InterPro" id="IPR027039">
    <property type="entry name" value="Crtac1"/>
</dbReference>
<evidence type="ECO:0000256" key="1">
    <source>
        <dbReference type="ARBA" id="ARBA00022729"/>
    </source>
</evidence>
<dbReference type="Gene3D" id="2.130.10.130">
    <property type="entry name" value="Integrin alpha, N-terminal"/>
    <property type="match status" value="4"/>
</dbReference>
<dbReference type="Pfam" id="PF07593">
    <property type="entry name" value="UnbV_ASPIC"/>
    <property type="match status" value="1"/>
</dbReference>
<evidence type="ECO:0000313" key="3">
    <source>
        <dbReference type="EMBL" id="PPK87738.1"/>
    </source>
</evidence>
<dbReference type="InterPro" id="IPR028994">
    <property type="entry name" value="Integrin_alpha_N"/>
</dbReference>
<feature type="domain" description="ASPIC/UnbV" evidence="2">
    <location>
        <begin position="526"/>
        <end position="592"/>
    </location>
</feature>
<evidence type="ECO:0000259" key="2">
    <source>
        <dbReference type="Pfam" id="PF07593"/>
    </source>
</evidence>
<sequence length="1104" mass="121506">MTYAANPYPSLWLLALGLAWFTGCREERPLFTEMPPAETGIDFANHLTESEDLNINQYLYAHNGGGVAIGDIDNDGLADIYFTSNQLANRLYRNLGDFRFQDITEAAGVAGTTGERHWKTGVVMADVNGDGYLDLYVSQVARYRGFDGTNQLFINNGDGTFTDRAAAFGLDLESYSQQAAFFDYDLDGDLDLYQLNHSVHNPDVYIHAGQRNKRDPLAGDRLFRNDNGVFVDVSDSAGIYGGATGYGLAVGIGDIDQNGCPDIYVSNDFHENDYVYYNNCDGTFREDVMGTLGHSSTFSMGNDIADVNNDGRLDILTLDMMPEDEVIRKKSAGPDPYNIYDYKLNFGYFYQSPRNMLQVNRGNLFADNVQFSEVGQLAGIHATDWSWAGLLTDLDNDGWKDIFVANGIVKRPIDLDYINFTYDDEVQQTVSSLEMVQRMPDGAAPNYAYRNRGDLTFENTSEAWGLDRVGYSMGAAYGDLDGDGDLDLVVNNLNDEATVYRNRTAETTENNSLSLTLAGPVGNPFGIGARVELEVPWGKIVQEQNPGRGWLSSVDPVMILGSGTLTDIPKLTVTWPDGKIQELSNVPVAQSLRLDYADAREPSASPPTLPVAFRDITDESGLDFQHRENAHVDFNFERLLPHKLSVEGPRMAEGDVNGDGLIDLYVGGAFGQSGQLYLQAAGPDGTPRFTPSPQKAFRRDTLYEDAQPVFLDADGDGDLDLYVASGGGQLVHESLFQDRLYRNDGEGGFTLAPAAVPNLQANASCVVAADFNGDHFPDLFVGTRSMVGKYGVSPDSYVLVNDGRGRFSVDTTDRTASLRGLGMVTDATWLAKERSLAVVGHWMPVTFLDLAGDGMFTKRALPGTSGWWNTVHPADLDGDGDDDLLLGNRGLNSSLTASVEEPLRLYLQDFDRNLTVDPILTYYRHGKEWIYPGLNELKEQLPTIRLQYPTYAEYAEHTFPEMMPEHQRAAAEIREVETFVSGYLLNEGGGNYTFHALPQEAQYAPIHAFTTADVNGDGRTDVFAAGNFHDNMPSVGRFDASYGNLLLRTETGFDAVDAATSGFAVYGETRDLTIFQNQNTITVVAARNDAPLRVLYGPRQLILQ</sequence>
<protein>
    <submittedName>
        <fullName evidence="3">VCBS repeat protein</fullName>
    </submittedName>
</protein>
<dbReference type="EMBL" id="PTJC01000005">
    <property type="protein sequence ID" value="PPK87738.1"/>
    <property type="molecule type" value="Genomic_DNA"/>
</dbReference>
<name>A0A2S6I8C5_9BACT</name>
<dbReference type="SUPFAM" id="SSF69318">
    <property type="entry name" value="Integrin alpha N-terminal domain"/>
    <property type="match status" value="3"/>
</dbReference>
<keyword evidence="1" id="KW-0732">Signal</keyword>
<evidence type="ECO:0000313" key="4">
    <source>
        <dbReference type="Proteomes" id="UP000237662"/>
    </source>
</evidence>
<dbReference type="PANTHER" id="PTHR16026">
    <property type="entry name" value="CARTILAGE ACIDIC PROTEIN 1"/>
    <property type="match status" value="1"/>
</dbReference>
<organism evidence="3 4">
    <name type="scientific">Neolewinella xylanilytica</name>
    <dbReference type="NCBI Taxonomy" id="1514080"/>
    <lineage>
        <taxon>Bacteria</taxon>
        <taxon>Pseudomonadati</taxon>
        <taxon>Bacteroidota</taxon>
        <taxon>Saprospiria</taxon>
        <taxon>Saprospirales</taxon>
        <taxon>Lewinellaceae</taxon>
        <taxon>Neolewinella</taxon>
    </lineage>
</organism>
<comment type="caution">
    <text evidence="3">The sequence shown here is derived from an EMBL/GenBank/DDBJ whole genome shotgun (WGS) entry which is preliminary data.</text>
</comment>
<dbReference type="PANTHER" id="PTHR16026:SF0">
    <property type="entry name" value="CARTILAGE ACIDIC PROTEIN 1"/>
    <property type="match status" value="1"/>
</dbReference>
<proteinExistence type="predicted"/>
<dbReference type="RefSeq" id="WP_170067550.1">
    <property type="nucleotide sequence ID" value="NZ_PTJC01000005.1"/>
</dbReference>
<dbReference type="Proteomes" id="UP000237662">
    <property type="component" value="Unassembled WGS sequence"/>
</dbReference>
<accession>A0A2S6I8C5</accession>
<dbReference type="InterPro" id="IPR011519">
    <property type="entry name" value="UnbV_ASPIC"/>
</dbReference>
<reference evidence="3 4" key="1">
    <citation type="submission" date="2018-02" db="EMBL/GenBank/DDBJ databases">
        <title>Genomic Encyclopedia of Archaeal and Bacterial Type Strains, Phase II (KMG-II): from individual species to whole genera.</title>
        <authorList>
            <person name="Goeker M."/>
        </authorList>
    </citation>
    <scope>NUCLEOTIDE SEQUENCE [LARGE SCALE GENOMIC DNA]</scope>
    <source>
        <strain evidence="3 4">DSM 29526</strain>
    </source>
</reference>
<keyword evidence="4" id="KW-1185">Reference proteome</keyword>
<dbReference type="AlphaFoldDB" id="A0A2S6I8C5"/>